<sequence length="361" mass="39138">MTTPTLTSEPTGLHQHGRPVRLDRLEKHYGDTAAVNGVDLDIRGGELLTLLGASGSGKTTLLSMIAGFTTPTSGRVTIADEDITRTPPHRRNIGMVFQHYSLFPHMNVRVNVEFPLKQRGVTRADRRRRALEALDIVELGHKADARPGELSGGQQQRVALARALVFSPSLLLMDEPFGALDRALRERMQLEVRRIHRDLGVTIVFVTHDQQEALTMSDRIAVMNNGRIEQVGTPEELYESPASFYVATFLGESNVLTGSCSGGVLTTSGGSRLRVPAGVDGLARLVIRPERIVVDSESDSRAAAFSASVAEVVYLGSDRRLVANTPDGEFVARIPASGTTYRPGDSITLSWAADDACLFPA</sequence>
<dbReference type="EMBL" id="LGTW01000004">
    <property type="protein sequence ID" value="KWX24656.1"/>
    <property type="molecule type" value="Genomic_DNA"/>
</dbReference>
<proteinExistence type="predicted"/>
<keyword evidence="3" id="KW-0067">ATP-binding</keyword>
<feature type="domain" description="ABC transporter" evidence="4">
    <location>
        <begin position="20"/>
        <end position="250"/>
    </location>
</feature>
<evidence type="ECO:0000256" key="3">
    <source>
        <dbReference type="ARBA" id="ARBA00022840"/>
    </source>
</evidence>
<evidence type="ECO:0000259" key="4">
    <source>
        <dbReference type="PROSITE" id="PS50893"/>
    </source>
</evidence>
<dbReference type="AlphaFoldDB" id="A0A132PQQ0"/>
<dbReference type="Pfam" id="PF00005">
    <property type="entry name" value="ABC_tran"/>
    <property type="match status" value="1"/>
</dbReference>
<keyword evidence="2" id="KW-0547">Nucleotide-binding</keyword>
<dbReference type="InterPro" id="IPR017871">
    <property type="entry name" value="ABC_transporter-like_CS"/>
</dbReference>
<dbReference type="RefSeq" id="WP_067846359.1">
    <property type="nucleotide sequence ID" value="NZ_LGTW01000004.1"/>
</dbReference>
<evidence type="ECO:0000313" key="5">
    <source>
        <dbReference type="EMBL" id="KWX24656.1"/>
    </source>
</evidence>
<keyword evidence="1" id="KW-0813">Transport</keyword>
<name>A0A132PQQ0_9MYCO</name>
<keyword evidence="6" id="KW-1185">Reference proteome</keyword>
<dbReference type="PANTHER" id="PTHR42781">
    <property type="entry name" value="SPERMIDINE/PUTRESCINE IMPORT ATP-BINDING PROTEIN POTA"/>
    <property type="match status" value="1"/>
</dbReference>
<comment type="caution">
    <text evidence="5">The sequence shown here is derived from an EMBL/GenBank/DDBJ whole genome shotgun (WGS) entry which is preliminary data.</text>
</comment>
<accession>A0A132PQQ0</accession>
<dbReference type="FunFam" id="3.40.50.300:FF:000133">
    <property type="entry name" value="Spermidine/putrescine import ATP-binding protein PotA"/>
    <property type="match status" value="1"/>
</dbReference>
<dbReference type="Proteomes" id="UP000070612">
    <property type="component" value="Unassembled WGS sequence"/>
</dbReference>
<dbReference type="GO" id="GO:0043190">
    <property type="term" value="C:ATP-binding cassette (ABC) transporter complex"/>
    <property type="evidence" value="ECO:0007669"/>
    <property type="project" value="InterPro"/>
</dbReference>
<dbReference type="PROSITE" id="PS00211">
    <property type="entry name" value="ABC_TRANSPORTER_1"/>
    <property type="match status" value="1"/>
</dbReference>
<dbReference type="Gene3D" id="3.40.50.300">
    <property type="entry name" value="P-loop containing nucleotide triphosphate hydrolases"/>
    <property type="match status" value="1"/>
</dbReference>
<dbReference type="SUPFAM" id="SSF50331">
    <property type="entry name" value="MOP-like"/>
    <property type="match status" value="1"/>
</dbReference>
<dbReference type="SUPFAM" id="SSF52540">
    <property type="entry name" value="P-loop containing nucleoside triphosphate hydrolases"/>
    <property type="match status" value="1"/>
</dbReference>
<dbReference type="GO" id="GO:0005524">
    <property type="term" value="F:ATP binding"/>
    <property type="evidence" value="ECO:0007669"/>
    <property type="project" value="UniProtKB-KW"/>
</dbReference>
<gene>
    <name evidence="5" type="ORF">AFM11_08245</name>
</gene>
<organism evidence="5 6">
    <name type="scientific">Mycolicibacterium wolinskyi</name>
    <dbReference type="NCBI Taxonomy" id="59750"/>
    <lineage>
        <taxon>Bacteria</taxon>
        <taxon>Bacillati</taxon>
        <taxon>Actinomycetota</taxon>
        <taxon>Actinomycetes</taxon>
        <taxon>Mycobacteriales</taxon>
        <taxon>Mycobacteriaceae</taxon>
        <taxon>Mycolicibacterium</taxon>
    </lineage>
</organism>
<dbReference type="GO" id="GO:0016887">
    <property type="term" value="F:ATP hydrolysis activity"/>
    <property type="evidence" value="ECO:0007669"/>
    <property type="project" value="InterPro"/>
</dbReference>
<dbReference type="InterPro" id="IPR027417">
    <property type="entry name" value="P-loop_NTPase"/>
</dbReference>
<dbReference type="PROSITE" id="PS50893">
    <property type="entry name" value="ABC_TRANSPORTER_2"/>
    <property type="match status" value="1"/>
</dbReference>
<dbReference type="InterPro" id="IPR003439">
    <property type="entry name" value="ABC_transporter-like_ATP-bd"/>
</dbReference>
<protein>
    <recommendedName>
        <fullName evidence="4">ABC transporter domain-containing protein</fullName>
    </recommendedName>
</protein>
<dbReference type="SMART" id="SM00382">
    <property type="entry name" value="AAA"/>
    <property type="match status" value="1"/>
</dbReference>
<dbReference type="Pfam" id="PF08402">
    <property type="entry name" value="TOBE_2"/>
    <property type="match status" value="1"/>
</dbReference>
<dbReference type="InterPro" id="IPR013611">
    <property type="entry name" value="Transp-assoc_OB_typ2"/>
</dbReference>
<dbReference type="InterPro" id="IPR008995">
    <property type="entry name" value="Mo/tungstate-bd_C_term_dom"/>
</dbReference>
<dbReference type="PATRIC" id="fig|59750.3.peg.5500"/>
<evidence type="ECO:0000313" key="6">
    <source>
        <dbReference type="Proteomes" id="UP000070612"/>
    </source>
</evidence>
<dbReference type="InterPro" id="IPR003593">
    <property type="entry name" value="AAA+_ATPase"/>
</dbReference>
<reference evidence="5 6" key="1">
    <citation type="submission" date="2015-07" db="EMBL/GenBank/DDBJ databases">
        <title>A draft genome sequence of Mycobacterium wolinskyi.</title>
        <authorList>
            <person name="de Man T.J."/>
            <person name="Perry K.A."/>
            <person name="Coulliette A.D."/>
            <person name="Jensen B."/>
            <person name="Toney N.C."/>
            <person name="Limbago B.M."/>
            <person name="Noble-Wang J."/>
        </authorList>
    </citation>
    <scope>NUCLEOTIDE SEQUENCE [LARGE SCALE GENOMIC DNA]</scope>
    <source>
        <strain evidence="5 6">CDC_01</strain>
    </source>
</reference>
<evidence type="ECO:0000256" key="2">
    <source>
        <dbReference type="ARBA" id="ARBA00022741"/>
    </source>
</evidence>
<dbReference type="GO" id="GO:0022857">
    <property type="term" value="F:transmembrane transporter activity"/>
    <property type="evidence" value="ECO:0007669"/>
    <property type="project" value="InterPro"/>
</dbReference>
<dbReference type="InterPro" id="IPR050093">
    <property type="entry name" value="ABC_SmlMolc_Importer"/>
</dbReference>
<dbReference type="PANTHER" id="PTHR42781:SF4">
    <property type="entry name" value="SPERMIDINE_PUTRESCINE IMPORT ATP-BINDING PROTEIN POTA"/>
    <property type="match status" value="1"/>
</dbReference>
<evidence type="ECO:0000256" key="1">
    <source>
        <dbReference type="ARBA" id="ARBA00022448"/>
    </source>
</evidence>